<evidence type="ECO:0000313" key="13">
    <source>
        <dbReference type="Proteomes" id="UP001642720"/>
    </source>
</evidence>
<feature type="transmembrane region" description="Helical" evidence="9">
    <location>
        <begin position="599"/>
        <end position="617"/>
    </location>
</feature>
<dbReference type="PROSITE" id="PS51257">
    <property type="entry name" value="PROKAR_LIPOPROTEIN"/>
    <property type="match status" value="1"/>
</dbReference>
<feature type="transmembrane region" description="Helical" evidence="9">
    <location>
        <begin position="518"/>
        <end position="545"/>
    </location>
</feature>
<evidence type="ECO:0000259" key="11">
    <source>
        <dbReference type="Pfam" id="PF01979"/>
    </source>
</evidence>
<comment type="subcellular location">
    <subcellularLocation>
        <location evidence="1">Cell membrane</location>
        <topology evidence="1">Multi-pass membrane protein</topology>
    </subcellularLocation>
</comment>
<accession>A0ABY2GWC3</accession>
<name>A0ABY2GWC3_9HYPO</name>
<keyword evidence="7 9" id="KW-0472">Membrane</keyword>
<dbReference type="Gene3D" id="1.20.58.520">
    <property type="entry name" value="Amidohydrolase"/>
    <property type="match status" value="1"/>
</dbReference>
<protein>
    <submittedName>
        <fullName evidence="12">Arsenical-resistance protein Acr3</fullName>
    </submittedName>
</protein>
<dbReference type="NCBIfam" id="TIGR00832">
    <property type="entry name" value="acr3"/>
    <property type="match status" value="1"/>
</dbReference>
<evidence type="ECO:0000256" key="10">
    <source>
        <dbReference type="SAM" id="SignalP"/>
    </source>
</evidence>
<feature type="transmembrane region" description="Helical" evidence="9">
    <location>
        <begin position="654"/>
        <end position="675"/>
    </location>
</feature>
<dbReference type="Pfam" id="PF01758">
    <property type="entry name" value="SBF"/>
    <property type="match status" value="1"/>
</dbReference>
<feature type="signal peptide" evidence="10">
    <location>
        <begin position="1"/>
        <end position="19"/>
    </location>
</feature>
<keyword evidence="13" id="KW-1185">Reference proteome</keyword>
<dbReference type="RefSeq" id="XP_073556464.1">
    <property type="nucleotide sequence ID" value="XM_073704888.1"/>
</dbReference>
<keyword evidence="6 9" id="KW-1133">Transmembrane helix</keyword>
<evidence type="ECO:0000256" key="2">
    <source>
        <dbReference type="ARBA" id="ARBA00010110"/>
    </source>
</evidence>
<feature type="transmembrane region" description="Helical" evidence="9">
    <location>
        <begin position="424"/>
        <end position="447"/>
    </location>
</feature>
<comment type="caution">
    <text evidence="12">The sequence shown here is derived from an EMBL/GenBank/DDBJ whole genome shotgun (WGS) entry which is preliminary data.</text>
</comment>
<proteinExistence type="inferred from homology"/>
<feature type="transmembrane region" description="Helical" evidence="9">
    <location>
        <begin position="383"/>
        <end position="403"/>
    </location>
</feature>
<feature type="compositionally biased region" description="Gly residues" evidence="8">
    <location>
        <begin position="255"/>
        <end position="273"/>
    </location>
</feature>
<evidence type="ECO:0000256" key="5">
    <source>
        <dbReference type="ARBA" id="ARBA00022692"/>
    </source>
</evidence>
<dbReference type="InterPro" id="IPR006680">
    <property type="entry name" value="Amidohydro-rel"/>
</dbReference>
<dbReference type="InterPro" id="IPR004706">
    <property type="entry name" value="Arsenical-R_Acr3"/>
</dbReference>
<evidence type="ECO:0000256" key="1">
    <source>
        <dbReference type="ARBA" id="ARBA00004651"/>
    </source>
</evidence>
<feature type="transmembrane region" description="Helical" evidence="9">
    <location>
        <begin position="344"/>
        <end position="363"/>
    </location>
</feature>
<dbReference type="SUPFAM" id="SSF51338">
    <property type="entry name" value="Composite domain of metallo-dependent hydrolases"/>
    <property type="match status" value="1"/>
</dbReference>
<keyword evidence="5 9" id="KW-0812">Transmembrane</keyword>
<evidence type="ECO:0000256" key="8">
    <source>
        <dbReference type="SAM" id="MobiDB-lite"/>
    </source>
</evidence>
<dbReference type="GeneID" id="300579338"/>
<dbReference type="Gene3D" id="1.20.1530.20">
    <property type="match status" value="1"/>
</dbReference>
<organism evidence="12 13">
    <name type="scientific">Trichoderma ghanense</name>
    <dbReference type="NCBI Taxonomy" id="65468"/>
    <lineage>
        <taxon>Eukaryota</taxon>
        <taxon>Fungi</taxon>
        <taxon>Dikarya</taxon>
        <taxon>Ascomycota</taxon>
        <taxon>Pezizomycotina</taxon>
        <taxon>Sordariomycetes</taxon>
        <taxon>Hypocreomycetidae</taxon>
        <taxon>Hypocreales</taxon>
        <taxon>Hypocreaceae</taxon>
        <taxon>Trichoderma</taxon>
    </lineage>
</organism>
<feature type="transmembrane region" description="Helical" evidence="9">
    <location>
        <begin position="482"/>
        <end position="506"/>
    </location>
</feature>
<feature type="domain" description="Amidohydrolase-related" evidence="11">
    <location>
        <begin position="164"/>
        <end position="234"/>
    </location>
</feature>
<feature type="chain" id="PRO_5045660424" evidence="10">
    <location>
        <begin position="20"/>
        <end position="685"/>
    </location>
</feature>
<evidence type="ECO:0000256" key="3">
    <source>
        <dbReference type="ARBA" id="ARBA00022448"/>
    </source>
</evidence>
<keyword evidence="3" id="KW-0813">Transport</keyword>
<dbReference type="InterPro" id="IPR002657">
    <property type="entry name" value="BilAc:Na_symport/Acr3"/>
</dbReference>
<evidence type="ECO:0000256" key="4">
    <source>
        <dbReference type="ARBA" id="ARBA00022475"/>
    </source>
</evidence>
<feature type="region of interest" description="Disordered" evidence="8">
    <location>
        <begin position="252"/>
        <end position="279"/>
    </location>
</feature>
<feature type="transmembrane region" description="Helical" evidence="9">
    <location>
        <begin position="557"/>
        <end position="579"/>
    </location>
</feature>
<keyword evidence="10" id="KW-0732">Signal</keyword>
<sequence>MKPVQLLTLASLLSQGTLACIEHLLQARTPDPNATSIRQREPTPRTKTAINNVHVFDGTKLTPLQTIIIDGEHITTNTSNIETTVDGKGGSPNMWSTPTMNIARYAFSNPLLLQFIGHQIGGRAATRMYTRTSWPFTLLASRSWQVQMPLGLLMPTSPVPLGLTLHFELENLVEAGLMTVEALCAATELAAQHHRLTDRGKIAPGMRADLILLNSNPLANISNTRDIAKMWVGGIEYKDVANSTGVSNVPAHITGKGGASGPGSGSGSGGSGPNGISEAGAVASTSDFAHNRAMSDSKAAQPPDPEMANEKSSIEPEAQQNTSSYAQNKQSFSAFASLGLLDRFLAIWIFLAMAVGIILGNFAPSMSPALAKGTFVGEFFAILIRHINAWIAVGLLVMMYPILCKVQYESLHQLLTKRALWKQIGFSVVVNWIVAPFLMLGLSWAFLPDKSHLRIGLILVGLGRCIAMVLIWNALAGGNNDYCAILVAVNSILQMVLFAPLAIFFLRVISDENDIVSISYSVVATSVAAFLGIPLGAAILTRFSLRFIAGPAWYERVFIRFVSPWSLIGLLYTILVLFAEQGHQVVHQIVSVLRVAAPLVVYFTIVFFTTVGICRMLGFEYQFLVTQSFTAASNNFELAIAVAIATFGPDSDEALASTVGPLIEVPVLLGLVYALRWVAGRWGWK</sequence>
<evidence type="ECO:0000256" key="6">
    <source>
        <dbReference type="ARBA" id="ARBA00022989"/>
    </source>
</evidence>
<dbReference type="Gene3D" id="2.30.40.10">
    <property type="entry name" value="Urease, subunit C, domain 1"/>
    <property type="match status" value="1"/>
</dbReference>
<dbReference type="Proteomes" id="UP001642720">
    <property type="component" value="Unassembled WGS sequence"/>
</dbReference>
<evidence type="ECO:0000256" key="7">
    <source>
        <dbReference type="ARBA" id="ARBA00023136"/>
    </source>
</evidence>
<reference evidence="12 13" key="1">
    <citation type="submission" date="2018-01" db="EMBL/GenBank/DDBJ databases">
        <title>Genome characterization of the sugarcane-associated fungus Trichoderma ghanense CCMA-1212 and their application in lignocelulose bioconversion.</title>
        <authorList>
            <person name="Steindorff A.S."/>
            <person name="Mendes T.D."/>
            <person name="Vilela E.S.D."/>
            <person name="Rodrigues D.S."/>
            <person name="Formighieri E.F."/>
            <person name="Melo I.S."/>
            <person name="Favaro L.C.L."/>
        </authorList>
    </citation>
    <scope>NUCLEOTIDE SEQUENCE [LARGE SCALE GENOMIC DNA]</scope>
    <source>
        <strain evidence="12 13">CCMA-1212</strain>
    </source>
</reference>
<comment type="similarity">
    <text evidence="2">Belongs to the arsenical resistance-3 (ACR3) (TC 2.A.59) family.</text>
</comment>
<feature type="transmembrane region" description="Helical" evidence="9">
    <location>
        <begin position="629"/>
        <end position="648"/>
    </location>
</feature>
<feature type="transmembrane region" description="Helical" evidence="9">
    <location>
        <begin position="453"/>
        <end position="475"/>
    </location>
</feature>
<dbReference type="PANTHER" id="PTHR43057">
    <property type="entry name" value="ARSENITE EFFLUX TRANSPORTER"/>
    <property type="match status" value="1"/>
</dbReference>
<dbReference type="PANTHER" id="PTHR43057:SF1">
    <property type="entry name" value="ARSENICAL-RESISTANCE PROTEIN 3"/>
    <property type="match status" value="1"/>
</dbReference>
<dbReference type="InterPro" id="IPR038770">
    <property type="entry name" value="Na+/solute_symporter_sf"/>
</dbReference>
<feature type="region of interest" description="Disordered" evidence="8">
    <location>
        <begin position="292"/>
        <end position="323"/>
    </location>
</feature>
<keyword evidence="4" id="KW-1003">Cell membrane</keyword>
<dbReference type="Pfam" id="PF01979">
    <property type="entry name" value="Amidohydro_1"/>
    <property type="match status" value="1"/>
</dbReference>
<evidence type="ECO:0000256" key="9">
    <source>
        <dbReference type="SAM" id="Phobius"/>
    </source>
</evidence>
<dbReference type="Gene3D" id="3.30.110.90">
    <property type="entry name" value="Amidohydrolase"/>
    <property type="match status" value="1"/>
</dbReference>
<evidence type="ECO:0000313" key="12">
    <source>
        <dbReference type="EMBL" id="TFB00263.1"/>
    </source>
</evidence>
<dbReference type="EMBL" id="PPTA01000011">
    <property type="protein sequence ID" value="TFB00263.1"/>
    <property type="molecule type" value="Genomic_DNA"/>
</dbReference>
<dbReference type="InterPro" id="IPR011059">
    <property type="entry name" value="Metal-dep_hydrolase_composite"/>
</dbReference>
<gene>
    <name evidence="12" type="ORF">CCMA1212_007725</name>
</gene>